<evidence type="ECO:0000313" key="4">
    <source>
        <dbReference type="EMBL" id="KHG29860.1"/>
    </source>
</evidence>
<evidence type="ECO:0000313" key="3">
    <source>
        <dbReference type="EMBL" id="KHG21305.1"/>
    </source>
</evidence>
<dbReference type="EMBL" id="KN418116">
    <property type="protein sequence ID" value="KHG21305.1"/>
    <property type="molecule type" value="Genomic_DNA"/>
</dbReference>
<feature type="domain" description="GIL1/IRKI C-terminal" evidence="1">
    <location>
        <begin position="1"/>
        <end position="39"/>
    </location>
</feature>
<dbReference type="EMBL" id="JRRC01218891">
    <property type="protein sequence ID" value="KHG01833.1"/>
    <property type="molecule type" value="Genomic_DNA"/>
</dbReference>
<keyword evidence="5" id="KW-1185">Reference proteome</keyword>
<accession>A0A0B0MI93</accession>
<name>A0A0B0MI93_GOSAR</name>
<dbReference type="Pfam" id="PF24994">
    <property type="entry name" value="GIL1_IRKI_C"/>
    <property type="match status" value="1"/>
</dbReference>
<evidence type="ECO:0000313" key="2">
    <source>
        <dbReference type="EMBL" id="KHG01833.1"/>
    </source>
</evidence>
<sequence length="91" mass="10010">MESVVKNLIMDESDEKPDVGLMVMPGFWIGSSIIESRVYLSEMKELYHDMGAHCLLTKVPFSLCASTVLLGLIACKNAADSLCFCIGTLDY</sequence>
<dbReference type="InterPro" id="IPR056813">
    <property type="entry name" value="GIL1_IRKI_C"/>
</dbReference>
<dbReference type="Proteomes" id="UP000032142">
    <property type="component" value="Unassembled WGS sequence"/>
</dbReference>
<gene>
    <name evidence="3" type="ORF">F383_00891</name>
    <name evidence="2" type="ORF">F383_04108</name>
    <name evidence="4" type="ORF">F383_12534</name>
</gene>
<reference evidence="2" key="1">
    <citation type="submission" date="2014-09" db="EMBL/GenBank/DDBJ databases">
        <title>G. arboreum L. cv. AKA8401 A2 genome assembly version 1.0.</title>
        <authorList>
            <person name="Mudge J."/>
            <person name="Ramaraj T."/>
            <person name="Lindquist I.E."/>
            <person name="Bharti A.K."/>
            <person name="Sundararajan A."/>
            <person name="Cameron C.T."/>
            <person name="Woodward J.E."/>
            <person name="May G.D."/>
            <person name="Brubaker C."/>
            <person name="Broadhvest J."/>
            <person name="Wilkins T.A."/>
        </authorList>
    </citation>
    <scope>NUCLEOTIDE SEQUENCE</scope>
</reference>
<evidence type="ECO:0000313" key="5">
    <source>
        <dbReference type="Proteomes" id="UP000032142"/>
    </source>
</evidence>
<dbReference type="EMBL" id="KN452581">
    <property type="protein sequence ID" value="KHG29860.1"/>
    <property type="molecule type" value="Genomic_DNA"/>
</dbReference>
<organism evidence="2 5">
    <name type="scientific">Gossypium arboreum</name>
    <name type="common">Tree cotton</name>
    <name type="synonym">Gossypium nanking</name>
    <dbReference type="NCBI Taxonomy" id="29729"/>
    <lineage>
        <taxon>Eukaryota</taxon>
        <taxon>Viridiplantae</taxon>
        <taxon>Streptophyta</taxon>
        <taxon>Embryophyta</taxon>
        <taxon>Tracheophyta</taxon>
        <taxon>Spermatophyta</taxon>
        <taxon>Magnoliopsida</taxon>
        <taxon>eudicotyledons</taxon>
        <taxon>Gunneridae</taxon>
        <taxon>Pentapetalae</taxon>
        <taxon>rosids</taxon>
        <taxon>malvids</taxon>
        <taxon>Malvales</taxon>
        <taxon>Malvaceae</taxon>
        <taxon>Malvoideae</taxon>
        <taxon>Gossypium</taxon>
    </lineage>
</organism>
<protein>
    <submittedName>
        <fullName evidence="2">CTP synthase</fullName>
    </submittedName>
</protein>
<reference evidence="5" key="2">
    <citation type="submission" date="2014-09" db="EMBL/GenBank/DDBJ databases">
        <authorList>
            <person name="Mudge J."/>
            <person name="Ramaraj T."/>
            <person name="Lindquist I.E."/>
            <person name="Bharti A.K."/>
            <person name="Sundararajan A."/>
            <person name="Cameron C.T."/>
            <person name="Woodward J.E."/>
            <person name="May G.D."/>
            <person name="Brubaker C."/>
            <person name="Broadhvest J."/>
            <person name="Wilkins T.A."/>
        </authorList>
    </citation>
    <scope>NUCLEOTIDE SEQUENCE</scope>
    <source>
        <strain evidence="5">cv. AKA8401</strain>
    </source>
</reference>
<dbReference type="AlphaFoldDB" id="A0A0B0MI93"/>
<evidence type="ECO:0000259" key="1">
    <source>
        <dbReference type="Pfam" id="PF24994"/>
    </source>
</evidence>
<proteinExistence type="predicted"/>